<name>A0ABC8RZP9_9AQUA</name>
<accession>A0ABC8RZP9</accession>
<evidence type="ECO:0000313" key="3">
    <source>
        <dbReference type="Proteomes" id="UP001642360"/>
    </source>
</evidence>
<feature type="compositionally biased region" description="Acidic residues" evidence="1">
    <location>
        <begin position="8"/>
        <end position="23"/>
    </location>
</feature>
<evidence type="ECO:0000313" key="2">
    <source>
        <dbReference type="EMBL" id="CAK9147507.1"/>
    </source>
</evidence>
<keyword evidence="3" id="KW-1185">Reference proteome</keyword>
<dbReference type="InterPro" id="IPR040381">
    <property type="entry name" value="At4g14450-like"/>
</dbReference>
<proteinExistence type="predicted"/>
<feature type="compositionally biased region" description="Polar residues" evidence="1">
    <location>
        <begin position="48"/>
        <end position="67"/>
    </location>
</feature>
<evidence type="ECO:0000256" key="1">
    <source>
        <dbReference type="SAM" id="MobiDB-lite"/>
    </source>
</evidence>
<reference evidence="2 3" key="1">
    <citation type="submission" date="2024-02" db="EMBL/GenBank/DDBJ databases">
        <authorList>
            <person name="Vignale AGUSTIN F."/>
            <person name="Sosa J E."/>
            <person name="Modenutti C."/>
        </authorList>
    </citation>
    <scope>NUCLEOTIDE SEQUENCE [LARGE SCALE GENOMIC DNA]</scope>
</reference>
<dbReference type="Proteomes" id="UP001642360">
    <property type="component" value="Unassembled WGS sequence"/>
</dbReference>
<dbReference type="PANTHER" id="PTHR33912:SF3">
    <property type="entry name" value="OS01G0939400 PROTEIN"/>
    <property type="match status" value="1"/>
</dbReference>
<feature type="region of interest" description="Disordered" evidence="1">
    <location>
        <begin position="1"/>
        <end position="151"/>
    </location>
</feature>
<gene>
    <name evidence="2" type="ORF">ILEXP_LOCUS15412</name>
</gene>
<organism evidence="2 3">
    <name type="scientific">Ilex paraguariensis</name>
    <name type="common">yerba mate</name>
    <dbReference type="NCBI Taxonomy" id="185542"/>
    <lineage>
        <taxon>Eukaryota</taxon>
        <taxon>Viridiplantae</taxon>
        <taxon>Streptophyta</taxon>
        <taxon>Embryophyta</taxon>
        <taxon>Tracheophyta</taxon>
        <taxon>Spermatophyta</taxon>
        <taxon>Magnoliopsida</taxon>
        <taxon>eudicotyledons</taxon>
        <taxon>Gunneridae</taxon>
        <taxon>Pentapetalae</taxon>
        <taxon>asterids</taxon>
        <taxon>campanulids</taxon>
        <taxon>Aquifoliales</taxon>
        <taxon>Aquifoliaceae</taxon>
        <taxon>Ilex</taxon>
    </lineage>
</organism>
<dbReference type="AlphaFoldDB" id="A0ABC8RZP9"/>
<protein>
    <submittedName>
        <fullName evidence="2">Uncharacterized protein</fullName>
    </submittedName>
</protein>
<dbReference type="PANTHER" id="PTHR33912">
    <property type="entry name" value="OS01G0939400 PROTEIN"/>
    <property type="match status" value="1"/>
</dbReference>
<feature type="compositionally biased region" description="Basic and acidic residues" evidence="1">
    <location>
        <begin position="24"/>
        <end position="34"/>
    </location>
</feature>
<sequence>MSLVDYASSDEDEAAEVGEEGEEETHHLKAPKEDVPEEYPLPRPLPRNQSELQSTQKTDIVSDQSEPSVLKLPDASQLFNSPTMSSHLVNGSDHSSRVAAAMAENASRKRESNGLASSCPRSKLPRGTLPHSRSVPDTGGGLLVPPQLSGR</sequence>
<dbReference type="EMBL" id="CAUOFW020001691">
    <property type="protein sequence ID" value="CAK9147507.1"/>
    <property type="molecule type" value="Genomic_DNA"/>
</dbReference>
<comment type="caution">
    <text evidence="2">The sequence shown here is derived from an EMBL/GenBank/DDBJ whole genome shotgun (WGS) entry which is preliminary data.</text>
</comment>
<feature type="compositionally biased region" description="Polar residues" evidence="1">
    <location>
        <begin position="77"/>
        <end position="93"/>
    </location>
</feature>